<reference evidence="2 3" key="1">
    <citation type="submission" date="2016-02" db="EMBL/GenBank/DDBJ databases">
        <title>Complete genome sequence of Pseudomonas azotoformans S4.</title>
        <authorList>
            <person name="Fang Y."/>
            <person name="Wu L."/>
            <person name="Feng G."/>
        </authorList>
    </citation>
    <scope>NUCLEOTIDE SEQUENCE [LARGE SCALE GENOMIC DNA]</scope>
    <source>
        <strain evidence="2 3">S4</strain>
    </source>
</reference>
<proteinExistence type="predicted"/>
<feature type="transmembrane region" description="Helical" evidence="1">
    <location>
        <begin position="6"/>
        <end position="26"/>
    </location>
</feature>
<protein>
    <submittedName>
        <fullName evidence="2">DoxX family protein</fullName>
    </submittedName>
</protein>
<dbReference type="AlphaFoldDB" id="A0A127I2K5"/>
<dbReference type="EMBL" id="CP014546">
    <property type="protein sequence ID" value="AMN81078.1"/>
    <property type="molecule type" value="Genomic_DNA"/>
</dbReference>
<name>A0A127I2K5_PSEAZ</name>
<dbReference type="Pfam" id="PF13781">
    <property type="entry name" value="DoxX_3"/>
    <property type="match status" value="1"/>
</dbReference>
<dbReference type="KEGG" id="pazo:AYR47_23440"/>
<evidence type="ECO:0000313" key="3">
    <source>
        <dbReference type="Proteomes" id="UP000070516"/>
    </source>
</evidence>
<keyword evidence="1" id="KW-0812">Transmembrane</keyword>
<feature type="transmembrane region" description="Helical" evidence="1">
    <location>
        <begin position="72"/>
        <end position="92"/>
    </location>
</feature>
<sequence length="134" mass="14334">MTPLVRINWIARFGLAFMFAYHGLVPKLLWLSQGERVMIEAHGIEQVQLFATLAGIGEIVLALWIVLSARSIWPIAVAAAALSGLLVDVAIVSPAMLREAFNPVSLNVAGVALCAVAWCASPRTVQRDSGSPGR</sequence>
<dbReference type="RefSeq" id="WP_061437146.1">
    <property type="nucleotide sequence ID" value="NZ_CP014546.1"/>
</dbReference>
<gene>
    <name evidence="2" type="ORF">AYR47_23440</name>
</gene>
<dbReference type="InterPro" id="IPR025695">
    <property type="entry name" value="DoxX-like"/>
</dbReference>
<keyword evidence="1" id="KW-0472">Membrane</keyword>
<accession>A0A127I2K5</accession>
<keyword evidence="1" id="KW-1133">Transmembrane helix</keyword>
<feature type="transmembrane region" description="Helical" evidence="1">
    <location>
        <begin position="47"/>
        <end position="66"/>
    </location>
</feature>
<evidence type="ECO:0000313" key="2">
    <source>
        <dbReference type="EMBL" id="AMN81078.1"/>
    </source>
</evidence>
<evidence type="ECO:0000256" key="1">
    <source>
        <dbReference type="SAM" id="Phobius"/>
    </source>
</evidence>
<dbReference type="Proteomes" id="UP000070516">
    <property type="component" value="Chromosome"/>
</dbReference>
<organism evidence="2 3">
    <name type="scientific">Pseudomonas azotoformans</name>
    <dbReference type="NCBI Taxonomy" id="47878"/>
    <lineage>
        <taxon>Bacteria</taxon>
        <taxon>Pseudomonadati</taxon>
        <taxon>Pseudomonadota</taxon>
        <taxon>Gammaproteobacteria</taxon>
        <taxon>Pseudomonadales</taxon>
        <taxon>Pseudomonadaceae</taxon>
        <taxon>Pseudomonas</taxon>
    </lineage>
</organism>